<dbReference type="EMBL" id="CM007905">
    <property type="protein sequence ID" value="OTF92655.1"/>
    <property type="molecule type" value="Genomic_DNA"/>
</dbReference>
<dbReference type="PANTHER" id="PTHR23070">
    <property type="entry name" value="BCS1 AAA-TYPE ATPASE"/>
    <property type="match status" value="1"/>
</dbReference>
<keyword evidence="9" id="KW-1185">Reference proteome</keyword>
<dbReference type="Pfam" id="PF00004">
    <property type="entry name" value="AAA"/>
    <property type="match status" value="1"/>
</dbReference>
<keyword evidence="6" id="KW-0547">Nucleotide-binding</keyword>
<dbReference type="AlphaFoldDB" id="A0A251S1S0"/>
<dbReference type="GO" id="GO:0016887">
    <property type="term" value="F:ATP hydrolysis activity"/>
    <property type="evidence" value="ECO:0007669"/>
    <property type="project" value="InterPro"/>
</dbReference>
<evidence type="ECO:0000256" key="2">
    <source>
        <dbReference type="ARBA" id="ARBA00007448"/>
    </source>
</evidence>
<dbReference type="STRING" id="4232.A0A251S1S0"/>
<dbReference type="InterPro" id="IPR003959">
    <property type="entry name" value="ATPase_AAA_core"/>
</dbReference>
<evidence type="ECO:0000256" key="1">
    <source>
        <dbReference type="ARBA" id="ARBA00001946"/>
    </source>
</evidence>
<keyword evidence="4" id="KW-0460">Magnesium</keyword>
<protein>
    <submittedName>
        <fullName evidence="8">Putative ATPase, AAA-type, core</fullName>
    </submittedName>
</protein>
<dbReference type="InterPro" id="IPR025753">
    <property type="entry name" value="AAA_N_dom"/>
</dbReference>
<dbReference type="InterPro" id="IPR027417">
    <property type="entry name" value="P-loop_NTPase"/>
</dbReference>
<dbReference type="Gene3D" id="3.40.50.300">
    <property type="entry name" value="P-loop containing nucleotide triphosphate hydrolases"/>
    <property type="match status" value="1"/>
</dbReference>
<evidence type="ECO:0000259" key="7">
    <source>
        <dbReference type="SMART" id="SM00382"/>
    </source>
</evidence>
<dbReference type="GO" id="GO:0005524">
    <property type="term" value="F:ATP binding"/>
    <property type="evidence" value="ECO:0007669"/>
    <property type="project" value="UniProtKB-KW"/>
</dbReference>
<dbReference type="SUPFAM" id="SSF52540">
    <property type="entry name" value="P-loop containing nucleoside triphosphate hydrolases"/>
    <property type="match status" value="1"/>
</dbReference>
<comment type="cofactor">
    <cofactor evidence="1">
        <name>Mg(2+)</name>
        <dbReference type="ChEBI" id="CHEBI:18420"/>
    </cofactor>
</comment>
<dbReference type="PROSITE" id="PS00674">
    <property type="entry name" value="AAA"/>
    <property type="match status" value="1"/>
</dbReference>
<dbReference type="InterPro" id="IPR003960">
    <property type="entry name" value="ATPase_AAA_CS"/>
</dbReference>
<reference evidence="9" key="1">
    <citation type="journal article" date="2017" name="Nature">
        <title>The sunflower genome provides insights into oil metabolism, flowering and Asterid evolution.</title>
        <authorList>
            <person name="Badouin H."/>
            <person name="Gouzy J."/>
            <person name="Grassa C.J."/>
            <person name="Murat F."/>
            <person name="Staton S.E."/>
            <person name="Cottret L."/>
            <person name="Lelandais-Briere C."/>
            <person name="Owens G.L."/>
            <person name="Carrere S."/>
            <person name="Mayjonade B."/>
            <person name="Legrand L."/>
            <person name="Gill N."/>
            <person name="Kane N.C."/>
            <person name="Bowers J.E."/>
            <person name="Hubner S."/>
            <person name="Bellec A."/>
            <person name="Berard A."/>
            <person name="Berges H."/>
            <person name="Blanchet N."/>
            <person name="Boniface M.C."/>
            <person name="Brunel D."/>
            <person name="Catrice O."/>
            <person name="Chaidir N."/>
            <person name="Claudel C."/>
            <person name="Donnadieu C."/>
            <person name="Faraut T."/>
            <person name="Fievet G."/>
            <person name="Helmstetter N."/>
            <person name="King M."/>
            <person name="Knapp S.J."/>
            <person name="Lai Z."/>
            <person name="Le Paslier M.C."/>
            <person name="Lippi Y."/>
            <person name="Lorenzon L."/>
            <person name="Mandel J.R."/>
            <person name="Marage G."/>
            <person name="Marchand G."/>
            <person name="Marquand E."/>
            <person name="Bret-Mestries E."/>
            <person name="Morien E."/>
            <person name="Nambeesan S."/>
            <person name="Nguyen T."/>
            <person name="Pegot-Espagnet P."/>
            <person name="Pouilly N."/>
            <person name="Raftis F."/>
            <person name="Sallet E."/>
            <person name="Schiex T."/>
            <person name="Thomas J."/>
            <person name="Vandecasteele C."/>
            <person name="Vares D."/>
            <person name="Vear F."/>
            <person name="Vautrin S."/>
            <person name="Crespi M."/>
            <person name="Mangin B."/>
            <person name="Burke J.M."/>
            <person name="Salse J."/>
            <person name="Munos S."/>
            <person name="Vincourt P."/>
            <person name="Rieseberg L.H."/>
            <person name="Langlade N.B."/>
        </authorList>
    </citation>
    <scope>NUCLEOTIDE SEQUENCE [LARGE SCALE GENOMIC DNA]</scope>
    <source>
        <strain evidence="9">cv. SF193</strain>
    </source>
</reference>
<dbReference type="Gene3D" id="6.10.280.40">
    <property type="match status" value="1"/>
</dbReference>
<dbReference type="InterPro" id="IPR003593">
    <property type="entry name" value="AAA+_ATPase"/>
</dbReference>
<dbReference type="SMART" id="SM00382">
    <property type="entry name" value="AAA"/>
    <property type="match status" value="1"/>
</dbReference>
<sequence length="457" mass="51589">MASSSNGDTKTTHKGKKVVTTIGSVAAVTMVARTILIDYCPPEVRDYLYSGLRDFLDKFSTDMTMVIEEFFGFGQNEHFTAAQTYLLACISSNLQCVKIGKNHGDTNTTMSLETSKSFTDTFKGVKMKWFLASKKTPMTRVYYNEDDSGSSSRSDQGSFELTFHRKHKDMVLKEYLPFIMNVARAVKQEEKTVKLSTVDMSRWKSVNFDHPATFDTLAIEPDVKAMVKNDLDMFLESRDFYRKIGKAWKRGYLLYGPPGTGKSSMIAAIANYLKFDVYDLELTAVQSNSELRRLLLATANRSLLVVEDIDCSIELHDRAEEGSVSNRHKVTLSGFLNFIDGLWSSCGDQRIIVFTTNHKEKLDPALLRPGRMDVHINMSYCTVSGFRLMASNYLGVSNHDAFEKIEHLIGGSLEITPAEVGEQLLRFRDPDVALGGLLQYMDLKKKHEISEDLQFMN</sequence>
<dbReference type="CDD" id="cd19510">
    <property type="entry name" value="RecA-like_BCS1"/>
    <property type="match status" value="1"/>
</dbReference>
<comment type="similarity">
    <text evidence="2">Belongs to the AAA ATPase family. BCS1 subfamily.</text>
</comment>
<proteinExistence type="inferred from homology"/>
<keyword evidence="3" id="KW-0378">Hydrolase</keyword>
<dbReference type="InterPro" id="IPR050747">
    <property type="entry name" value="Mitochondrial_chaperone_BCS1"/>
</dbReference>
<dbReference type="InterPro" id="IPR058017">
    <property type="entry name" value="At3g28540-like_C"/>
</dbReference>
<evidence type="ECO:0000256" key="3">
    <source>
        <dbReference type="ARBA" id="ARBA00022801"/>
    </source>
</evidence>
<comment type="catalytic activity">
    <reaction evidence="5">
        <text>ATP + H2O = ADP + phosphate + H(+)</text>
        <dbReference type="Rhea" id="RHEA:13065"/>
        <dbReference type="ChEBI" id="CHEBI:15377"/>
        <dbReference type="ChEBI" id="CHEBI:15378"/>
        <dbReference type="ChEBI" id="CHEBI:30616"/>
        <dbReference type="ChEBI" id="CHEBI:43474"/>
        <dbReference type="ChEBI" id="CHEBI:456216"/>
    </reaction>
</comment>
<accession>A0A251S1S0</accession>
<evidence type="ECO:0000256" key="6">
    <source>
        <dbReference type="RuleBase" id="RU003651"/>
    </source>
</evidence>
<evidence type="ECO:0000256" key="4">
    <source>
        <dbReference type="ARBA" id="ARBA00022842"/>
    </source>
</evidence>
<dbReference type="Proteomes" id="UP000215914">
    <property type="component" value="Chromosome 16"/>
</dbReference>
<evidence type="ECO:0000313" key="8">
    <source>
        <dbReference type="EMBL" id="OTF92655.1"/>
    </source>
</evidence>
<dbReference type="GO" id="GO:0006950">
    <property type="term" value="P:response to stress"/>
    <property type="evidence" value="ECO:0007669"/>
    <property type="project" value="UniProtKB-ARBA"/>
</dbReference>
<name>A0A251S1S0_HELAN</name>
<feature type="domain" description="AAA+ ATPase" evidence="7">
    <location>
        <begin position="248"/>
        <end position="382"/>
    </location>
</feature>
<dbReference type="Pfam" id="PF14363">
    <property type="entry name" value="AAA_assoc"/>
    <property type="match status" value="1"/>
</dbReference>
<dbReference type="OMA" id="THEDNDH"/>
<dbReference type="Pfam" id="PF25568">
    <property type="entry name" value="AAA_lid_At3g28540"/>
    <property type="match status" value="1"/>
</dbReference>
<gene>
    <name evidence="8" type="ORF">HannXRQ_Chr16g0524271</name>
</gene>
<dbReference type="InParanoid" id="A0A251S1S0"/>
<organism evidence="8 9">
    <name type="scientific">Helianthus annuus</name>
    <name type="common">Common sunflower</name>
    <dbReference type="NCBI Taxonomy" id="4232"/>
    <lineage>
        <taxon>Eukaryota</taxon>
        <taxon>Viridiplantae</taxon>
        <taxon>Streptophyta</taxon>
        <taxon>Embryophyta</taxon>
        <taxon>Tracheophyta</taxon>
        <taxon>Spermatophyta</taxon>
        <taxon>Magnoliopsida</taxon>
        <taxon>eudicotyledons</taxon>
        <taxon>Gunneridae</taxon>
        <taxon>Pentapetalae</taxon>
        <taxon>asterids</taxon>
        <taxon>campanulids</taxon>
        <taxon>Asterales</taxon>
        <taxon>Asteraceae</taxon>
        <taxon>Asteroideae</taxon>
        <taxon>Heliantheae alliance</taxon>
        <taxon>Heliantheae</taxon>
        <taxon>Helianthus</taxon>
    </lineage>
</organism>
<evidence type="ECO:0000313" key="9">
    <source>
        <dbReference type="Proteomes" id="UP000215914"/>
    </source>
</evidence>
<evidence type="ECO:0000256" key="5">
    <source>
        <dbReference type="ARBA" id="ARBA00049360"/>
    </source>
</evidence>
<keyword evidence="6" id="KW-0067">ATP-binding</keyword>